<dbReference type="KEGG" id="lxl:KDY119_00468"/>
<accession>A0A5P9Q984</accession>
<dbReference type="RefSeq" id="WP_036954678.1">
    <property type="nucleotide sequence ID" value="NZ_BAABIH010000013.1"/>
</dbReference>
<sequence length="156" mass="15604">MASVEARLAELGITLPDVAAPVAAYVPAVRSGNHVYVSGQLPFVDGALPVTGKVGEGEGLVPPADAAALARVCVLNALAAVRSISGSLDGVRIVKLTGFVASDPSFTGQPGVVNGASLALGEWFDDAGIHARSAVGVSVLPLDSPVEVELIAELPA</sequence>
<keyword evidence="3" id="KW-1185">Reference proteome</keyword>
<evidence type="ECO:0000313" key="3">
    <source>
        <dbReference type="Proteomes" id="UP000326702"/>
    </source>
</evidence>
<reference evidence="2 3" key="1">
    <citation type="submission" date="2019-10" db="EMBL/GenBank/DDBJ databases">
        <title>Genome sequence of Luteimicrobium xylanilyticum HY-24.</title>
        <authorList>
            <person name="Kim D.Y."/>
            <person name="Park H.-Y."/>
        </authorList>
    </citation>
    <scope>NUCLEOTIDE SEQUENCE [LARGE SCALE GENOMIC DNA]</scope>
    <source>
        <strain evidence="2 3">HY-24</strain>
    </source>
</reference>
<dbReference type="OrthoDB" id="9806229at2"/>
<dbReference type="InterPro" id="IPR035959">
    <property type="entry name" value="RutC-like_sf"/>
</dbReference>
<dbReference type="GO" id="GO:0017057">
    <property type="term" value="F:6-phosphogluconolactonase activity"/>
    <property type="evidence" value="ECO:0007669"/>
    <property type="project" value="UniProtKB-EC"/>
</dbReference>
<feature type="domain" description="Endoribonuclease L-PSP/chorismate mutase-like" evidence="1">
    <location>
        <begin position="5"/>
        <end position="154"/>
    </location>
</feature>
<protein>
    <submittedName>
        <fullName evidence="2">6-phosphogluconolactonase</fullName>
        <ecNumber evidence="2">3.1.1.31</ecNumber>
    </submittedName>
</protein>
<dbReference type="InterPro" id="IPR013813">
    <property type="entry name" value="Endoribo_LPSP/chorism_mut-like"/>
</dbReference>
<dbReference type="Proteomes" id="UP000326702">
    <property type="component" value="Chromosome"/>
</dbReference>
<dbReference type="CDD" id="cd02199">
    <property type="entry name" value="YjgF_YER057c_UK114_like_1"/>
    <property type="match status" value="1"/>
</dbReference>
<dbReference type="SUPFAM" id="SSF55298">
    <property type="entry name" value="YjgF-like"/>
    <property type="match status" value="1"/>
</dbReference>
<dbReference type="PANTHER" id="PTHR43760">
    <property type="entry name" value="ENDORIBONUCLEASE-RELATED"/>
    <property type="match status" value="1"/>
</dbReference>
<name>A0A5P9Q984_9MICO</name>
<dbReference type="Pfam" id="PF14588">
    <property type="entry name" value="YjgF_endoribonc"/>
    <property type="match status" value="1"/>
</dbReference>
<organism evidence="2 3">
    <name type="scientific">Luteimicrobium xylanilyticum</name>
    <dbReference type="NCBI Taxonomy" id="1133546"/>
    <lineage>
        <taxon>Bacteria</taxon>
        <taxon>Bacillati</taxon>
        <taxon>Actinomycetota</taxon>
        <taxon>Actinomycetes</taxon>
        <taxon>Micrococcales</taxon>
        <taxon>Luteimicrobium</taxon>
    </lineage>
</organism>
<dbReference type="EC" id="3.1.1.31" evidence="2"/>
<evidence type="ECO:0000313" key="2">
    <source>
        <dbReference type="EMBL" id="QFU96975.1"/>
    </source>
</evidence>
<dbReference type="AlphaFoldDB" id="A0A5P9Q984"/>
<dbReference type="EMBL" id="CP045529">
    <property type="protein sequence ID" value="QFU96975.1"/>
    <property type="molecule type" value="Genomic_DNA"/>
</dbReference>
<evidence type="ECO:0000259" key="1">
    <source>
        <dbReference type="Pfam" id="PF14588"/>
    </source>
</evidence>
<gene>
    <name evidence="2" type="ORF">KDY119_00468</name>
</gene>
<dbReference type="Gene3D" id="3.30.1330.40">
    <property type="entry name" value="RutC-like"/>
    <property type="match status" value="1"/>
</dbReference>
<proteinExistence type="predicted"/>
<keyword evidence="2" id="KW-0378">Hydrolase</keyword>
<dbReference type="PANTHER" id="PTHR43760:SF1">
    <property type="entry name" value="ENDORIBONUCLEASE L-PSP_CHORISMATE MUTASE-LIKE DOMAIN-CONTAINING PROTEIN"/>
    <property type="match status" value="1"/>
</dbReference>